<dbReference type="EMBL" id="BOMM01000049">
    <property type="protein sequence ID" value="GIE13568.1"/>
    <property type="molecule type" value="Genomic_DNA"/>
</dbReference>
<dbReference type="RefSeq" id="WP_203820001.1">
    <property type="nucleotide sequence ID" value="NZ_BAAABP010000027.1"/>
</dbReference>
<dbReference type="Proteomes" id="UP000598174">
    <property type="component" value="Unassembled WGS sequence"/>
</dbReference>
<dbReference type="Gene3D" id="3.40.50.300">
    <property type="entry name" value="P-loop containing nucleotide triphosphate hydrolases"/>
    <property type="match status" value="2"/>
</dbReference>
<comment type="caution">
    <text evidence="2">The sequence shown here is derived from an EMBL/GenBank/DDBJ whole genome shotgun (WGS) entry which is preliminary data.</text>
</comment>
<dbReference type="InterPro" id="IPR027417">
    <property type="entry name" value="P-loop_NTPase"/>
</dbReference>
<protein>
    <submittedName>
        <fullName evidence="2">Nucleoside/nucleotide kinase family protein</fullName>
    </submittedName>
</protein>
<keyword evidence="3" id="KW-1185">Reference proteome</keyword>
<proteinExistence type="predicted"/>
<dbReference type="SUPFAM" id="SSF52540">
    <property type="entry name" value="P-loop containing nucleoside triphosphate hydrolases"/>
    <property type="match status" value="1"/>
</dbReference>
<dbReference type="Pfam" id="PF00485">
    <property type="entry name" value="PRK"/>
    <property type="match status" value="1"/>
</dbReference>
<keyword evidence="2" id="KW-0808">Transferase</keyword>
<reference evidence="2" key="1">
    <citation type="submission" date="2021-01" db="EMBL/GenBank/DDBJ databases">
        <title>Whole genome shotgun sequence of Actinoplanes ferrugineus NBRC 15555.</title>
        <authorList>
            <person name="Komaki H."/>
            <person name="Tamura T."/>
        </authorList>
    </citation>
    <scope>NUCLEOTIDE SEQUENCE</scope>
    <source>
        <strain evidence="2">NBRC 15555</strain>
    </source>
</reference>
<dbReference type="PANTHER" id="PTHR10285">
    <property type="entry name" value="URIDINE KINASE"/>
    <property type="match status" value="1"/>
</dbReference>
<keyword evidence="2" id="KW-0418">Kinase</keyword>
<dbReference type="NCBIfam" id="NF006743">
    <property type="entry name" value="PRK09270.1-2"/>
    <property type="match status" value="1"/>
</dbReference>
<dbReference type="GO" id="GO:0005524">
    <property type="term" value="F:ATP binding"/>
    <property type="evidence" value="ECO:0007669"/>
    <property type="project" value="InterPro"/>
</dbReference>
<evidence type="ECO:0000259" key="1">
    <source>
        <dbReference type="Pfam" id="PF00485"/>
    </source>
</evidence>
<dbReference type="InterPro" id="IPR006083">
    <property type="entry name" value="PRK/URK"/>
</dbReference>
<feature type="domain" description="Phosphoribulokinase/uridine kinase" evidence="1">
    <location>
        <begin position="27"/>
        <end position="211"/>
    </location>
</feature>
<gene>
    <name evidence="2" type="ORF">Afe05nite_54080</name>
</gene>
<evidence type="ECO:0000313" key="2">
    <source>
        <dbReference type="EMBL" id="GIE13568.1"/>
    </source>
</evidence>
<accession>A0A919J409</accession>
<sequence length="216" mass="23895">MTGPEQVDLATLVAAARDLVAGGQRRILGITGAPGAGKSTLARDLVDALGDRAVLVGLDSFHLSNAELHRLGRHDRKGAADTFDAAGYQALLRRLRPQTDEIVYGAEFDRSIEESIACVVPVHRDTPLVVTEGNYLLVDDDRWRATAALIDQVWYVEPGEEVRMRRLIDRHMRFGRSPQEAHDRSYGSDQVNAELIASTRPHAHRIVQIMTEKEPA</sequence>
<name>A0A919J409_9ACTN</name>
<evidence type="ECO:0000313" key="3">
    <source>
        <dbReference type="Proteomes" id="UP000598174"/>
    </source>
</evidence>
<dbReference type="GO" id="GO:0016301">
    <property type="term" value="F:kinase activity"/>
    <property type="evidence" value="ECO:0007669"/>
    <property type="project" value="UniProtKB-KW"/>
</dbReference>
<organism evidence="2 3">
    <name type="scientific">Paractinoplanes ferrugineus</name>
    <dbReference type="NCBI Taxonomy" id="113564"/>
    <lineage>
        <taxon>Bacteria</taxon>
        <taxon>Bacillati</taxon>
        <taxon>Actinomycetota</taxon>
        <taxon>Actinomycetes</taxon>
        <taxon>Micromonosporales</taxon>
        <taxon>Micromonosporaceae</taxon>
        <taxon>Paractinoplanes</taxon>
    </lineage>
</organism>
<dbReference type="AlphaFoldDB" id="A0A919J409"/>